<dbReference type="Proteomes" id="UP000639403">
    <property type="component" value="Unassembled WGS sequence"/>
</dbReference>
<reference evidence="2" key="2">
    <citation type="journal article" name="Front. Microbiol.">
        <title>Degradative Capacity of Two Strains of Rhodonia placenta: From Phenotype to Genotype.</title>
        <authorList>
            <person name="Kolle M."/>
            <person name="Horta M.A.C."/>
            <person name="Nowrousian M."/>
            <person name="Ohm R.A."/>
            <person name="Benz J.P."/>
            <person name="Pilgard A."/>
        </authorList>
    </citation>
    <scope>NUCLEOTIDE SEQUENCE</scope>
    <source>
        <strain evidence="2">FPRL280</strain>
    </source>
</reference>
<gene>
    <name evidence="2" type="ORF">IEO21_10662</name>
</gene>
<organism evidence="2 3">
    <name type="scientific">Rhodonia placenta</name>
    <dbReference type="NCBI Taxonomy" id="104341"/>
    <lineage>
        <taxon>Eukaryota</taxon>
        <taxon>Fungi</taxon>
        <taxon>Dikarya</taxon>
        <taxon>Basidiomycota</taxon>
        <taxon>Agaricomycotina</taxon>
        <taxon>Agaricomycetes</taxon>
        <taxon>Polyporales</taxon>
        <taxon>Adustoporiaceae</taxon>
        <taxon>Rhodonia</taxon>
    </lineage>
</organism>
<feature type="compositionally biased region" description="Polar residues" evidence="1">
    <location>
        <begin position="1"/>
        <end position="16"/>
    </location>
</feature>
<proteinExistence type="predicted"/>
<evidence type="ECO:0000313" key="3">
    <source>
        <dbReference type="Proteomes" id="UP000639403"/>
    </source>
</evidence>
<feature type="region of interest" description="Disordered" evidence="1">
    <location>
        <begin position="42"/>
        <end position="64"/>
    </location>
</feature>
<accession>A0A8H7NS25</accession>
<dbReference type="AlphaFoldDB" id="A0A8H7NS25"/>
<dbReference type="EMBL" id="JADOXO010000985">
    <property type="protein sequence ID" value="KAF9798776.1"/>
    <property type="molecule type" value="Genomic_DNA"/>
</dbReference>
<comment type="caution">
    <text evidence="2">The sequence shown here is derived from an EMBL/GenBank/DDBJ whole genome shotgun (WGS) entry which is preliminary data.</text>
</comment>
<evidence type="ECO:0000313" key="2">
    <source>
        <dbReference type="EMBL" id="KAF9798776.1"/>
    </source>
</evidence>
<sequence length="64" mass="6896">MLNVCSSREQSKNSSAIVMGEGRGARGSFDLMLRLGVKRQGQTIAEGWGRSTGSHRSDGTRGRN</sequence>
<evidence type="ECO:0000256" key="1">
    <source>
        <dbReference type="SAM" id="MobiDB-lite"/>
    </source>
</evidence>
<name>A0A8H7NS25_9APHY</name>
<reference evidence="2" key="1">
    <citation type="submission" date="2020-11" db="EMBL/GenBank/DDBJ databases">
        <authorList>
            <person name="Koelle M."/>
            <person name="Horta M.A.C."/>
            <person name="Nowrousian M."/>
            <person name="Ohm R.A."/>
            <person name="Benz P."/>
            <person name="Pilgard A."/>
        </authorList>
    </citation>
    <scope>NUCLEOTIDE SEQUENCE</scope>
    <source>
        <strain evidence="2">FPRL280</strain>
    </source>
</reference>
<feature type="region of interest" description="Disordered" evidence="1">
    <location>
        <begin position="1"/>
        <end position="20"/>
    </location>
</feature>
<protein>
    <submittedName>
        <fullName evidence="2">Uncharacterized protein</fullName>
    </submittedName>
</protein>
<feature type="compositionally biased region" description="Basic and acidic residues" evidence="1">
    <location>
        <begin position="55"/>
        <end position="64"/>
    </location>
</feature>